<evidence type="ECO:0000256" key="1">
    <source>
        <dbReference type="SAM" id="SignalP"/>
    </source>
</evidence>
<sequence>MKKLSVLLILLFAINLNAQEAYFTSYNFIVEPSQESTVVKLISDYFTAHKTEGVTVSLWENHFNDSGNNFTHMIVFSGSLDAMGNQYSDDGGAEWMLFMTRINQHVKDGFSSSMGRRLASWGDMETQYPIQNYYIVEVENSDAFRSAYDKYQSSAVRKGWMNMYGTFTTGVGPDGGSHWAITAHKDFKSAMGGSNAVLTEAEKKARDKAWNTFRETNGGAKLVRSGTRVMLGQW</sequence>
<dbReference type="OrthoDB" id="1439008at2"/>
<evidence type="ECO:0000313" key="3">
    <source>
        <dbReference type="Proteomes" id="UP000290889"/>
    </source>
</evidence>
<dbReference type="Proteomes" id="UP000290889">
    <property type="component" value="Chromosome"/>
</dbReference>
<feature type="chain" id="PRO_5019224506" description="NIPSNAP family protein" evidence="1">
    <location>
        <begin position="19"/>
        <end position="234"/>
    </location>
</feature>
<proteinExistence type="predicted"/>
<dbReference type="RefSeq" id="WP_129605857.1">
    <property type="nucleotide sequence ID" value="NZ_CP035544.1"/>
</dbReference>
<keyword evidence="1" id="KW-0732">Signal</keyword>
<accession>A0A411EBB3</accession>
<gene>
    <name evidence="2" type="ORF">EQY75_11115</name>
</gene>
<organism evidence="2 3">
    <name type="scientific">Muriicola soli</name>
    <dbReference type="NCBI Taxonomy" id="2507538"/>
    <lineage>
        <taxon>Bacteria</taxon>
        <taxon>Pseudomonadati</taxon>
        <taxon>Bacteroidota</taxon>
        <taxon>Flavobacteriia</taxon>
        <taxon>Flavobacteriales</taxon>
        <taxon>Flavobacteriaceae</taxon>
        <taxon>Muriicola</taxon>
    </lineage>
</organism>
<dbReference type="AlphaFoldDB" id="A0A411EBB3"/>
<name>A0A411EBB3_9FLAO</name>
<keyword evidence="3" id="KW-1185">Reference proteome</keyword>
<reference evidence="2 3" key="1">
    <citation type="submission" date="2019-01" db="EMBL/GenBank/DDBJ databases">
        <title>Muriicola soli sp. nov., isolated from soil.</title>
        <authorList>
            <person name="Kang H.J."/>
            <person name="Kim S.B."/>
        </authorList>
    </citation>
    <scope>NUCLEOTIDE SEQUENCE [LARGE SCALE GENOMIC DNA]</scope>
    <source>
        <strain evidence="2 3">MMS17-SY002</strain>
    </source>
</reference>
<evidence type="ECO:0008006" key="4">
    <source>
        <dbReference type="Google" id="ProtNLM"/>
    </source>
</evidence>
<evidence type="ECO:0000313" key="2">
    <source>
        <dbReference type="EMBL" id="QBA65026.1"/>
    </source>
</evidence>
<dbReference type="EMBL" id="CP035544">
    <property type="protein sequence ID" value="QBA65026.1"/>
    <property type="molecule type" value="Genomic_DNA"/>
</dbReference>
<feature type="signal peptide" evidence="1">
    <location>
        <begin position="1"/>
        <end position="18"/>
    </location>
</feature>
<protein>
    <recommendedName>
        <fullName evidence="4">NIPSNAP family protein</fullName>
    </recommendedName>
</protein>
<dbReference type="KEGG" id="mur:EQY75_11115"/>